<feature type="transmembrane region" description="Helical" evidence="1">
    <location>
        <begin position="116"/>
        <end position="136"/>
    </location>
</feature>
<gene>
    <name evidence="2" type="ORF">FD19_GL000349</name>
</gene>
<proteinExistence type="predicted"/>
<keyword evidence="1" id="KW-0812">Transmembrane</keyword>
<dbReference type="PATRIC" id="fig|1423810.4.peg.353"/>
<feature type="transmembrane region" description="Helical" evidence="1">
    <location>
        <begin position="143"/>
        <end position="168"/>
    </location>
</feature>
<reference evidence="2 3" key="1">
    <citation type="journal article" date="2015" name="Genome Announc.">
        <title>Expanding the biotechnology potential of lactobacilli through comparative genomics of 213 strains and associated genera.</title>
        <authorList>
            <person name="Sun Z."/>
            <person name="Harris H.M."/>
            <person name="McCann A."/>
            <person name="Guo C."/>
            <person name="Argimon S."/>
            <person name="Zhang W."/>
            <person name="Yang X."/>
            <person name="Jeffery I.B."/>
            <person name="Cooney J.C."/>
            <person name="Kagawa T.F."/>
            <person name="Liu W."/>
            <person name="Song Y."/>
            <person name="Salvetti E."/>
            <person name="Wrobel A."/>
            <person name="Rasinkangas P."/>
            <person name="Parkhill J."/>
            <person name="Rea M.C."/>
            <person name="O'Sullivan O."/>
            <person name="Ritari J."/>
            <person name="Douillard F.P."/>
            <person name="Paul Ross R."/>
            <person name="Yang R."/>
            <person name="Briner A.E."/>
            <person name="Felis G.E."/>
            <person name="de Vos W.M."/>
            <person name="Barrangou R."/>
            <person name="Klaenhammer T.R."/>
            <person name="Caufield P.W."/>
            <person name="Cui Y."/>
            <person name="Zhang H."/>
            <person name="O'Toole P.W."/>
        </authorList>
    </citation>
    <scope>NUCLEOTIDE SEQUENCE [LARGE SCALE GENOMIC DNA]</scope>
    <source>
        <strain evidence="2 3">DSM 22698</strain>
    </source>
</reference>
<dbReference type="Proteomes" id="UP000051789">
    <property type="component" value="Unassembled WGS sequence"/>
</dbReference>
<name>A0A0R2C8E0_9LACO</name>
<accession>A0A0R2C8E0</accession>
<dbReference type="EMBL" id="AYZK01000001">
    <property type="protein sequence ID" value="KRM88065.1"/>
    <property type="molecule type" value="Genomic_DNA"/>
</dbReference>
<feature type="transmembrane region" description="Helical" evidence="1">
    <location>
        <begin position="71"/>
        <end position="96"/>
    </location>
</feature>
<dbReference type="STRING" id="1423810.FD19_GL000349"/>
<keyword evidence="1" id="KW-1133">Transmembrane helix</keyword>
<sequence length="215" mass="23694">MINGQTKLLNQLTENDWSIYDGVRGATLSSSILLYLFIAFFVIVIGYEFSQHTYKSTLVSGASRLSFVLSKYVVMLIDILAAMVWYFAVTLVTGMLAGRTLGSTIGQLANFTGTSLFVITFFISVVFSLAIIVLIATKSLVIAAVFVVVWPVGLSIVRLVTAWHWLIYLDFFNAATGISLRTLSLNDAWRSVTVSLVLLIVSIVASSMIMRKQEL</sequence>
<evidence type="ECO:0000313" key="3">
    <source>
        <dbReference type="Proteomes" id="UP000051789"/>
    </source>
</evidence>
<organism evidence="2 3">
    <name type="scientific">Lacticaseibacillus thailandensis DSM 22698 = JCM 13996</name>
    <dbReference type="NCBI Taxonomy" id="1423810"/>
    <lineage>
        <taxon>Bacteria</taxon>
        <taxon>Bacillati</taxon>
        <taxon>Bacillota</taxon>
        <taxon>Bacilli</taxon>
        <taxon>Lactobacillales</taxon>
        <taxon>Lactobacillaceae</taxon>
        <taxon>Lacticaseibacillus</taxon>
    </lineage>
</organism>
<evidence type="ECO:0000256" key="1">
    <source>
        <dbReference type="SAM" id="Phobius"/>
    </source>
</evidence>
<keyword evidence="3" id="KW-1185">Reference proteome</keyword>
<comment type="caution">
    <text evidence="2">The sequence shown here is derived from an EMBL/GenBank/DDBJ whole genome shotgun (WGS) entry which is preliminary data.</text>
</comment>
<feature type="transmembrane region" description="Helical" evidence="1">
    <location>
        <begin position="188"/>
        <end position="210"/>
    </location>
</feature>
<protein>
    <submittedName>
        <fullName evidence="2">Uncharacterized protein</fullName>
    </submittedName>
</protein>
<keyword evidence="1" id="KW-0472">Membrane</keyword>
<feature type="transmembrane region" description="Helical" evidence="1">
    <location>
        <begin position="32"/>
        <end position="50"/>
    </location>
</feature>
<evidence type="ECO:0000313" key="2">
    <source>
        <dbReference type="EMBL" id="KRM88065.1"/>
    </source>
</evidence>
<dbReference type="AlphaFoldDB" id="A0A0R2C8E0"/>